<dbReference type="OrthoDB" id="3564277at2759"/>
<accession>A0A3E2HI78</accession>
<protein>
    <submittedName>
        <fullName evidence="1">Uncharacterized protein</fullName>
    </submittedName>
</protein>
<proteinExistence type="predicted"/>
<feature type="non-terminal residue" evidence="1">
    <location>
        <position position="1"/>
    </location>
</feature>
<keyword evidence="2" id="KW-1185">Reference proteome</keyword>
<organism evidence="1 2">
    <name type="scientific">Scytalidium lignicola</name>
    <name type="common">Hyphomycete</name>
    <dbReference type="NCBI Taxonomy" id="5539"/>
    <lineage>
        <taxon>Eukaryota</taxon>
        <taxon>Fungi</taxon>
        <taxon>Dikarya</taxon>
        <taxon>Ascomycota</taxon>
        <taxon>Pezizomycotina</taxon>
        <taxon>Leotiomycetes</taxon>
        <taxon>Leotiomycetes incertae sedis</taxon>
        <taxon>Scytalidium</taxon>
    </lineage>
</organism>
<evidence type="ECO:0000313" key="1">
    <source>
        <dbReference type="EMBL" id="RFU32751.1"/>
    </source>
</evidence>
<name>A0A3E2HI78_SCYLI</name>
<reference evidence="1 2" key="1">
    <citation type="submission" date="2018-05" db="EMBL/GenBank/DDBJ databases">
        <title>Draft genome sequence of Scytalidium lignicola DSM 105466, a ubiquitous saprotrophic fungus.</title>
        <authorList>
            <person name="Buettner E."/>
            <person name="Gebauer A.M."/>
            <person name="Hofrichter M."/>
            <person name="Liers C."/>
            <person name="Kellner H."/>
        </authorList>
    </citation>
    <scope>NUCLEOTIDE SEQUENCE [LARGE SCALE GENOMIC DNA]</scope>
    <source>
        <strain evidence="1 2">DSM 105466</strain>
    </source>
</reference>
<evidence type="ECO:0000313" key="2">
    <source>
        <dbReference type="Proteomes" id="UP000258309"/>
    </source>
</evidence>
<dbReference type="AlphaFoldDB" id="A0A3E2HI78"/>
<gene>
    <name evidence="1" type="ORF">B7463_g3589</name>
</gene>
<sequence length="215" mass="24477">MAHDSPDSGFDKLDEGGQINVVEFASLSAYLDFDRVIIVGDDHQLAPVVNHILFRGFTAELKQSMITLTTTPVGKDSCVSSGCHEQPSCEAQNEDVFGDTLNNNLVAFRSGSKTVYRQYLLMKTIWKVTRLEQFDPAKFGLQRHVVRAGRRLSKYNSWEIYLKSFETPGTFKEGAFNYRKYTITQQIYGVPANDVAQLQLIYDQIRDLIYKFNEP</sequence>
<comment type="caution">
    <text evidence="1">The sequence shown here is derived from an EMBL/GenBank/DDBJ whole genome shotgun (WGS) entry which is preliminary data.</text>
</comment>
<dbReference type="EMBL" id="NCSJ02000049">
    <property type="protein sequence ID" value="RFU32751.1"/>
    <property type="molecule type" value="Genomic_DNA"/>
</dbReference>
<feature type="non-terminal residue" evidence="1">
    <location>
        <position position="215"/>
    </location>
</feature>
<dbReference type="Proteomes" id="UP000258309">
    <property type="component" value="Unassembled WGS sequence"/>
</dbReference>